<dbReference type="InterPro" id="IPR046960">
    <property type="entry name" value="PPR_At4g14850-like_plant"/>
</dbReference>
<name>A0AA88UDA6_9ASTE</name>
<dbReference type="PANTHER" id="PTHR24015:SF739">
    <property type="entry name" value="OS03G0644200 PROTEIN"/>
    <property type="match status" value="1"/>
</dbReference>
<dbReference type="PROSITE" id="PS51375">
    <property type="entry name" value="PPR"/>
    <property type="match status" value="6"/>
</dbReference>
<dbReference type="NCBIfam" id="TIGR00756">
    <property type="entry name" value="PPR"/>
    <property type="match status" value="8"/>
</dbReference>
<feature type="repeat" description="PPR" evidence="2">
    <location>
        <begin position="518"/>
        <end position="548"/>
    </location>
</feature>
<feature type="repeat" description="PPR" evidence="2">
    <location>
        <begin position="448"/>
        <end position="482"/>
    </location>
</feature>
<dbReference type="EMBL" id="JAVXUO010001856">
    <property type="protein sequence ID" value="KAK2978583.1"/>
    <property type="molecule type" value="Genomic_DNA"/>
</dbReference>
<keyword evidence="4" id="KW-1185">Reference proteome</keyword>
<organism evidence="3 4">
    <name type="scientific">Escallonia rubra</name>
    <dbReference type="NCBI Taxonomy" id="112253"/>
    <lineage>
        <taxon>Eukaryota</taxon>
        <taxon>Viridiplantae</taxon>
        <taxon>Streptophyta</taxon>
        <taxon>Embryophyta</taxon>
        <taxon>Tracheophyta</taxon>
        <taxon>Spermatophyta</taxon>
        <taxon>Magnoliopsida</taxon>
        <taxon>eudicotyledons</taxon>
        <taxon>Gunneridae</taxon>
        <taxon>Pentapetalae</taxon>
        <taxon>asterids</taxon>
        <taxon>campanulids</taxon>
        <taxon>Escalloniales</taxon>
        <taxon>Escalloniaceae</taxon>
        <taxon>Escallonia</taxon>
    </lineage>
</organism>
<dbReference type="Pfam" id="PF01535">
    <property type="entry name" value="PPR"/>
    <property type="match status" value="4"/>
</dbReference>
<feature type="repeat" description="PPR" evidence="2">
    <location>
        <begin position="146"/>
        <end position="180"/>
    </location>
</feature>
<feature type="repeat" description="PPR" evidence="2">
    <location>
        <begin position="549"/>
        <end position="583"/>
    </location>
</feature>
<dbReference type="AlphaFoldDB" id="A0AA88UDA6"/>
<keyword evidence="1" id="KW-0677">Repeat</keyword>
<dbReference type="InterPro" id="IPR002885">
    <property type="entry name" value="PPR_rpt"/>
</dbReference>
<evidence type="ECO:0000313" key="3">
    <source>
        <dbReference type="EMBL" id="KAK2978583.1"/>
    </source>
</evidence>
<dbReference type="InterPro" id="IPR011990">
    <property type="entry name" value="TPR-like_helical_dom_sf"/>
</dbReference>
<dbReference type="GO" id="GO:0009451">
    <property type="term" value="P:RNA modification"/>
    <property type="evidence" value="ECO:0007669"/>
    <property type="project" value="InterPro"/>
</dbReference>
<accession>A0AA88UDA6</accession>
<sequence length="615" mass="68463">MFSPAVSTYPNISVFRSPSLFDLCPPILHKTHTKHFQKTTNCTHHQNFSCENPSSLTHSTNARHFSTYPDSNYAPSTSRTSLDHVVLASWIQACSTVSEVREVHAVYRKCVKDPVTFLDNNLISSYVRFGNIVDARDVFDEMPERTVVSWTAVLNGYLRLGLLDEAVDLFADFVESNVRANSKTFVCVLNLCSRRVDFELGNQVHACVIKGGFSNLILDSAIVYFYARCGDLIAASRAFDLMRVRDVVSWTSMITSCSQHGLGKEAFNMFSQMLSDGFCPNEFTVCSVLKACGNEKALKFGRQLHGAVVKKIVKSDVFIETSLVDMYAKCGEIEDSRYVFDGMRKRNTVTWTSIIAGYARNGLGEEAISLFRVMKRRKIHANNLTMVSVLRACGLVRALAAGKEVHALLVKNFSQSNIYLGSTLVWLYCKCGEYSIASNVLKEMPIRDVVSWTAMISGCARLGHEFEALEFLKFMLGEGVNPNPFTYSSALKACAKLENIQQGKLIHSSINKTPSFSNVFVGSALINMYAKCGYVSEASQVFDSMPERNLVSWKAMIVGYAMNGLCGEAMKLMYRMQAEGFEVDDYILATVLTACGDLEWNMEAPLELACSKIDP</sequence>
<evidence type="ECO:0000313" key="4">
    <source>
        <dbReference type="Proteomes" id="UP001187471"/>
    </source>
</evidence>
<feature type="repeat" description="PPR" evidence="2">
    <location>
        <begin position="246"/>
        <end position="280"/>
    </location>
</feature>
<evidence type="ECO:0000256" key="1">
    <source>
        <dbReference type="ARBA" id="ARBA00022737"/>
    </source>
</evidence>
<dbReference type="FunFam" id="1.25.40.10:FF:000730">
    <property type="entry name" value="Pentatricopeptide repeat-containing protein, chloroplastic"/>
    <property type="match status" value="1"/>
</dbReference>
<dbReference type="Proteomes" id="UP001187471">
    <property type="component" value="Unassembled WGS sequence"/>
</dbReference>
<dbReference type="FunFam" id="1.25.40.10:FF:000436">
    <property type="entry name" value="Pentatricopeptide repeat-containing protein At5g39350 family"/>
    <property type="match status" value="1"/>
</dbReference>
<dbReference type="Gene3D" id="1.25.40.10">
    <property type="entry name" value="Tetratricopeptide repeat domain"/>
    <property type="match status" value="4"/>
</dbReference>
<dbReference type="Pfam" id="PF13041">
    <property type="entry name" value="PPR_2"/>
    <property type="match status" value="4"/>
</dbReference>
<proteinExistence type="predicted"/>
<comment type="caution">
    <text evidence="3">The sequence shown here is derived from an EMBL/GenBank/DDBJ whole genome shotgun (WGS) entry which is preliminary data.</text>
</comment>
<protein>
    <recommendedName>
        <fullName evidence="5">Pentatricopeptide repeat-containing protein</fullName>
    </recommendedName>
</protein>
<gene>
    <name evidence="3" type="ORF">RJ640_006702</name>
</gene>
<reference evidence="3" key="1">
    <citation type="submission" date="2022-12" db="EMBL/GenBank/DDBJ databases">
        <title>Draft genome assemblies for two species of Escallonia (Escalloniales).</title>
        <authorList>
            <person name="Chanderbali A."/>
            <person name="Dervinis C."/>
            <person name="Anghel I."/>
            <person name="Soltis D."/>
            <person name="Soltis P."/>
            <person name="Zapata F."/>
        </authorList>
    </citation>
    <scope>NUCLEOTIDE SEQUENCE</scope>
    <source>
        <strain evidence="3">UCBG92.1500</strain>
        <tissue evidence="3">Leaf</tissue>
    </source>
</reference>
<dbReference type="GO" id="GO:0003723">
    <property type="term" value="F:RNA binding"/>
    <property type="evidence" value="ECO:0007669"/>
    <property type="project" value="InterPro"/>
</dbReference>
<dbReference type="PANTHER" id="PTHR24015">
    <property type="entry name" value="OS07G0578800 PROTEIN-RELATED"/>
    <property type="match status" value="1"/>
</dbReference>
<dbReference type="FunFam" id="1.25.40.10:FF:000285">
    <property type="entry name" value="Pentatricopeptide repeat-containing protein, chloroplastic"/>
    <property type="match status" value="2"/>
</dbReference>
<evidence type="ECO:0000256" key="2">
    <source>
        <dbReference type="PROSITE-ProRule" id="PRU00708"/>
    </source>
</evidence>
<feature type="repeat" description="PPR" evidence="2">
    <location>
        <begin position="347"/>
        <end position="381"/>
    </location>
</feature>
<evidence type="ECO:0008006" key="5">
    <source>
        <dbReference type="Google" id="ProtNLM"/>
    </source>
</evidence>